<accession>A0A430Q6M6</accession>
<keyword evidence="3" id="KW-1185">Reference proteome</keyword>
<keyword evidence="1" id="KW-0812">Transmembrane</keyword>
<protein>
    <submittedName>
        <fullName evidence="2">Uncharacterized protein</fullName>
    </submittedName>
</protein>
<dbReference type="AlphaFoldDB" id="A0A430Q6M6"/>
<evidence type="ECO:0000313" key="3">
    <source>
        <dbReference type="Proteomes" id="UP000290809"/>
    </source>
</evidence>
<organism evidence="2 3">
    <name type="scientific">Schistosoma bovis</name>
    <name type="common">Blood fluke</name>
    <dbReference type="NCBI Taxonomy" id="6184"/>
    <lineage>
        <taxon>Eukaryota</taxon>
        <taxon>Metazoa</taxon>
        <taxon>Spiralia</taxon>
        <taxon>Lophotrochozoa</taxon>
        <taxon>Platyhelminthes</taxon>
        <taxon>Trematoda</taxon>
        <taxon>Digenea</taxon>
        <taxon>Strigeidida</taxon>
        <taxon>Schistosomatoidea</taxon>
        <taxon>Schistosomatidae</taxon>
        <taxon>Schistosoma</taxon>
    </lineage>
</organism>
<dbReference type="Proteomes" id="UP000290809">
    <property type="component" value="Unassembled WGS sequence"/>
</dbReference>
<keyword evidence="1" id="KW-1133">Transmembrane helix</keyword>
<dbReference type="EMBL" id="QMKO01002497">
    <property type="protein sequence ID" value="RTG83323.1"/>
    <property type="molecule type" value="Genomic_DNA"/>
</dbReference>
<reference evidence="2 3" key="1">
    <citation type="journal article" date="2019" name="PLoS Pathog.">
        <title>Genome sequence of the bovine parasite Schistosoma bovis Tanzania.</title>
        <authorList>
            <person name="Oey H."/>
            <person name="Zakrzewski M."/>
            <person name="Gobert G."/>
            <person name="Gravermann K."/>
            <person name="Stoye J."/>
            <person name="Jones M."/>
            <person name="Mcmanus D."/>
            <person name="Krause L."/>
        </authorList>
    </citation>
    <scope>NUCLEOTIDE SEQUENCE [LARGE SCALE GENOMIC DNA]</scope>
    <source>
        <strain evidence="2 3">TAN1997</strain>
    </source>
</reference>
<feature type="transmembrane region" description="Helical" evidence="1">
    <location>
        <begin position="120"/>
        <end position="140"/>
    </location>
</feature>
<comment type="caution">
    <text evidence="2">The sequence shown here is derived from an EMBL/GenBank/DDBJ whole genome shotgun (WGS) entry which is preliminary data.</text>
</comment>
<feature type="transmembrane region" description="Helical" evidence="1">
    <location>
        <begin position="94"/>
        <end position="114"/>
    </location>
</feature>
<name>A0A430Q6M6_SCHBO</name>
<evidence type="ECO:0000313" key="2">
    <source>
        <dbReference type="EMBL" id="RTG83323.1"/>
    </source>
</evidence>
<feature type="transmembrane region" description="Helical" evidence="1">
    <location>
        <begin position="51"/>
        <end position="73"/>
    </location>
</feature>
<keyword evidence="1" id="KW-0472">Membrane</keyword>
<sequence length="149" mass="16419">MTNYSMLFIKKNFKENPFKQMTTILPIDFGYALATADWPCGNLYTQCFKTIPIIIVLILLSAGVGGLGLIFLCDLFGACNSKWIPGPVCTTIKLMILFVSASAVLTGNLLYTYWKLPYWSYTLSLIGSVTASQVVILAILNSRCLASKL</sequence>
<gene>
    <name evidence="2" type="ORF">DC041_0007784</name>
</gene>
<proteinExistence type="predicted"/>
<evidence type="ECO:0000256" key="1">
    <source>
        <dbReference type="SAM" id="Phobius"/>
    </source>
</evidence>